<evidence type="ECO:0000256" key="4">
    <source>
        <dbReference type="ARBA" id="ARBA00022737"/>
    </source>
</evidence>
<dbReference type="GO" id="GO:0005471">
    <property type="term" value="F:ATP:ADP antiporter activity"/>
    <property type="evidence" value="ECO:0007669"/>
    <property type="project" value="UniProtKB-UniRule"/>
</dbReference>
<dbReference type="EMBL" id="CAJJDP010000028">
    <property type="protein sequence ID" value="CAD8154085.1"/>
    <property type="molecule type" value="Genomic_DNA"/>
</dbReference>
<dbReference type="GO" id="GO:0005743">
    <property type="term" value="C:mitochondrial inner membrane"/>
    <property type="evidence" value="ECO:0007669"/>
    <property type="project" value="UniProtKB-SubCell"/>
</dbReference>
<accession>A0A8S1TMH9</accession>
<comment type="subcellular location">
    <subcellularLocation>
        <location evidence="8">Membrane</location>
        <topology evidence="8">Multi-pass membrane protein</topology>
    </subcellularLocation>
    <subcellularLocation>
        <location evidence="1">Mitochondrion inner membrane</location>
        <topology evidence="1">Multi-pass membrane protein</topology>
    </subcellularLocation>
</comment>
<comment type="caution">
    <text evidence="9">The sequence shown here is derived from an EMBL/GenBank/DDBJ whole genome shotgun (WGS) entry which is preliminary data.</text>
</comment>
<keyword evidence="8" id="KW-0472">Membrane</keyword>
<keyword evidence="6 8" id="KW-1133">Transmembrane helix</keyword>
<keyword evidence="7" id="KW-0496">Mitochondrion</keyword>
<organism evidence="9 10">
    <name type="scientific">Paramecium octaurelia</name>
    <dbReference type="NCBI Taxonomy" id="43137"/>
    <lineage>
        <taxon>Eukaryota</taxon>
        <taxon>Sar</taxon>
        <taxon>Alveolata</taxon>
        <taxon>Ciliophora</taxon>
        <taxon>Intramacronucleata</taxon>
        <taxon>Oligohymenophorea</taxon>
        <taxon>Peniculida</taxon>
        <taxon>Parameciidae</taxon>
        <taxon>Paramecium</taxon>
    </lineage>
</organism>
<dbReference type="Proteomes" id="UP000683925">
    <property type="component" value="Unassembled WGS sequence"/>
</dbReference>
<proteinExistence type="inferred from homology"/>
<evidence type="ECO:0000256" key="7">
    <source>
        <dbReference type="ARBA" id="ARBA00023128"/>
    </source>
</evidence>
<evidence type="ECO:0000256" key="5">
    <source>
        <dbReference type="ARBA" id="ARBA00022792"/>
    </source>
</evidence>
<gene>
    <name evidence="9" type="ORF">POCTA_138.1.T0280357</name>
</gene>
<evidence type="ECO:0000256" key="2">
    <source>
        <dbReference type="ARBA" id="ARBA00006375"/>
    </source>
</evidence>
<dbReference type="InterPro" id="IPR018108">
    <property type="entry name" value="MCP_transmembrane"/>
</dbReference>
<keyword evidence="8" id="KW-0812">Transmembrane</keyword>
<comment type="subunit">
    <text evidence="8">Monomer.</text>
</comment>
<dbReference type="GO" id="GO:1990544">
    <property type="term" value="P:mitochondrial ATP transmembrane transport"/>
    <property type="evidence" value="ECO:0007669"/>
    <property type="project" value="InterPro"/>
</dbReference>
<evidence type="ECO:0000256" key="1">
    <source>
        <dbReference type="ARBA" id="ARBA00004448"/>
    </source>
</evidence>
<comment type="caution">
    <text evidence="8">Lacks conserved residue(s) required for the propagation of feature annotation.</text>
</comment>
<dbReference type="PANTHER" id="PTHR45635">
    <property type="entry name" value="ADP,ATP CARRIER PROTEIN 1-RELATED-RELATED"/>
    <property type="match status" value="1"/>
</dbReference>
<name>A0A8S1TMH9_PAROT</name>
<keyword evidence="5" id="KW-0999">Mitochondrion inner membrane</keyword>
<evidence type="ECO:0000313" key="10">
    <source>
        <dbReference type="Proteomes" id="UP000683925"/>
    </source>
</evidence>
<keyword evidence="3 8" id="KW-0813">Transport</keyword>
<dbReference type="Pfam" id="PF00153">
    <property type="entry name" value="Mito_carr"/>
    <property type="match status" value="1"/>
</dbReference>
<reference evidence="9" key="1">
    <citation type="submission" date="2021-01" db="EMBL/GenBank/DDBJ databases">
        <authorList>
            <consortium name="Genoscope - CEA"/>
            <person name="William W."/>
        </authorList>
    </citation>
    <scope>NUCLEOTIDE SEQUENCE</scope>
</reference>
<evidence type="ECO:0000256" key="3">
    <source>
        <dbReference type="ARBA" id="ARBA00022448"/>
    </source>
</evidence>
<protein>
    <recommendedName>
        <fullName evidence="8">ADP/ATP translocase</fullName>
    </recommendedName>
    <alternativeName>
        <fullName evidence="8">ADP,ATP carrier protein</fullName>
    </alternativeName>
</protein>
<dbReference type="OrthoDB" id="2382881at2759"/>
<evidence type="ECO:0000256" key="6">
    <source>
        <dbReference type="ARBA" id="ARBA00022989"/>
    </source>
</evidence>
<sequence length="163" mass="18973">MISQEISLYPLLFQRHLIFQFRKLNCHIDKSDGLVVQYKDLRISALEIKVYTCFSFGCYDRAKDSMMNNLGAKFCIAYFISFTSSVISFSFEIVRIKMIMQQRISQSLLFFNYAVQILIKEGLQFFKGALPQSIFGSRSAPTLVLYHDIQQFFFLVLNIKEGI</sequence>
<comment type="function">
    <text evidence="8">Catalyzes the exchange of ADP and ATP across the membrane.</text>
</comment>
<evidence type="ECO:0000256" key="8">
    <source>
        <dbReference type="RuleBase" id="RU368008"/>
    </source>
</evidence>
<evidence type="ECO:0000313" key="9">
    <source>
        <dbReference type="EMBL" id="CAD8154085.1"/>
    </source>
</evidence>
<comment type="similarity">
    <text evidence="2 8">Belongs to the mitochondrial carrier (TC 2.A.29) family.</text>
</comment>
<dbReference type="PANTHER" id="PTHR45635:SF14">
    <property type="entry name" value="ADP_ATP TRANSLOCASE"/>
    <property type="match status" value="1"/>
</dbReference>
<dbReference type="InterPro" id="IPR002113">
    <property type="entry name" value="ADT_euk_type"/>
</dbReference>
<dbReference type="AlphaFoldDB" id="A0A8S1TMH9"/>
<keyword evidence="4" id="KW-0677">Repeat</keyword>
<feature type="transmembrane region" description="Helical" evidence="8">
    <location>
        <begin position="76"/>
        <end position="94"/>
    </location>
</feature>
<keyword evidence="10" id="KW-1185">Reference proteome</keyword>
<dbReference type="GO" id="GO:0140021">
    <property type="term" value="P:mitochondrial ADP transmembrane transport"/>
    <property type="evidence" value="ECO:0007669"/>
    <property type="project" value="InterPro"/>
</dbReference>